<evidence type="ECO:0000256" key="4">
    <source>
        <dbReference type="ARBA" id="ARBA00023163"/>
    </source>
</evidence>
<evidence type="ECO:0000313" key="6">
    <source>
        <dbReference type="EMBL" id="OFC70890.1"/>
    </source>
</evidence>
<organism evidence="6 7">
    <name type="scientific">Alteromonas confluentis</name>
    <dbReference type="NCBI Taxonomy" id="1656094"/>
    <lineage>
        <taxon>Bacteria</taxon>
        <taxon>Pseudomonadati</taxon>
        <taxon>Pseudomonadota</taxon>
        <taxon>Gammaproteobacteria</taxon>
        <taxon>Alteromonadales</taxon>
        <taxon>Alteromonadaceae</taxon>
        <taxon>Alteromonas/Salinimonas group</taxon>
        <taxon>Alteromonas</taxon>
    </lineage>
</organism>
<dbReference type="SUPFAM" id="SSF53850">
    <property type="entry name" value="Periplasmic binding protein-like II"/>
    <property type="match status" value="1"/>
</dbReference>
<dbReference type="RefSeq" id="WP_070125283.1">
    <property type="nucleotide sequence ID" value="NZ_MDHN01000021.1"/>
</dbReference>
<comment type="similarity">
    <text evidence="1">Belongs to the LysR transcriptional regulatory family.</text>
</comment>
<protein>
    <submittedName>
        <fullName evidence="6">LysR family transcriptional regulator</fullName>
    </submittedName>
</protein>
<proteinExistence type="inferred from homology"/>
<dbReference type="SUPFAM" id="SSF46785">
    <property type="entry name" value="Winged helix' DNA-binding domain"/>
    <property type="match status" value="1"/>
</dbReference>
<dbReference type="Pfam" id="PF03466">
    <property type="entry name" value="LysR_substrate"/>
    <property type="match status" value="1"/>
</dbReference>
<dbReference type="EMBL" id="MDHN01000021">
    <property type="protein sequence ID" value="OFC70890.1"/>
    <property type="molecule type" value="Genomic_DNA"/>
</dbReference>
<dbReference type="STRING" id="1656094.BFC18_10600"/>
<evidence type="ECO:0000256" key="3">
    <source>
        <dbReference type="ARBA" id="ARBA00023125"/>
    </source>
</evidence>
<dbReference type="Proteomes" id="UP000175691">
    <property type="component" value="Unassembled WGS sequence"/>
</dbReference>
<comment type="caution">
    <text evidence="6">The sequence shown here is derived from an EMBL/GenBank/DDBJ whole genome shotgun (WGS) entry which is preliminary data.</text>
</comment>
<dbReference type="InterPro" id="IPR036390">
    <property type="entry name" value="WH_DNA-bd_sf"/>
</dbReference>
<dbReference type="PANTHER" id="PTHR30126">
    <property type="entry name" value="HTH-TYPE TRANSCRIPTIONAL REGULATOR"/>
    <property type="match status" value="1"/>
</dbReference>
<keyword evidence="7" id="KW-1185">Reference proteome</keyword>
<evidence type="ECO:0000259" key="5">
    <source>
        <dbReference type="PROSITE" id="PS50931"/>
    </source>
</evidence>
<sequence length="274" mass="30629">MDIRFLSTFLEVVKTRHFGKAAENLYLTQSAVSARIKLLEEYFQTTLFIRHRNSIQLTQAGEKLLPFAHQLTDTLKEAKRELQLESGEYVVCAATQLASEMGFSSVLGKVHQTFPEWSVKAEVLTLDSLSRQLHERSIDIALSCEPLKSEEIVSKELLCEPLSLFACNTDDTEPTSSSFVSVEWGSKVREKLFHQSPQLRDARLSTNSLGLAARSLIEEGGFAYLPTSVADSILPAASRRHIKTCDDMMATVYLNTMKAVKRPGLSELITLLTE</sequence>
<keyword evidence="2" id="KW-0805">Transcription regulation</keyword>
<dbReference type="InterPro" id="IPR000847">
    <property type="entry name" value="LysR_HTH_N"/>
</dbReference>
<keyword evidence="3" id="KW-0238">DNA-binding</keyword>
<dbReference type="GO" id="GO:0000976">
    <property type="term" value="F:transcription cis-regulatory region binding"/>
    <property type="evidence" value="ECO:0007669"/>
    <property type="project" value="TreeGrafter"/>
</dbReference>
<feature type="domain" description="HTH lysR-type" evidence="5">
    <location>
        <begin position="1"/>
        <end position="58"/>
    </location>
</feature>
<dbReference type="PROSITE" id="PS50931">
    <property type="entry name" value="HTH_LYSR"/>
    <property type="match status" value="1"/>
</dbReference>
<evidence type="ECO:0000313" key="7">
    <source>
        <dbReference type="Proteomes" id="UP000175691"/>
    </source>
</evidence>
<gene>
    <name evidence="6" type="ORF">BFC18_10600</name>
</gene>
<dbReference type="Pfam" id="PF00126">
    <property type="entry name" value="HTH_1"/>
    <property type="match status" value="1"/>
</dbReference>
<evidence type="ECO:0000256" key="2">
    <source>
        <dbReference type="ARBA" id="ARBA00023015"/>
    </source>
</evidence>
<dbReference type="GO" id="GO:0003700">
    <property type="term" value="F:DNA-binding transcription factor activity"/>
    <property type="evidence" value="ECO:0007669"/>
    <property type="project" value="InterPro"/>
</dbReference>
<dbReference type="OrthoDB" id="9786526at2"/>
<dbReference type="PANTHER" id="PTHR30126:SF21">
    <property type="entry name" value="TRANSCRIPTIONAL REGULATOR-RELATED"/>
    <property type="match status" value="1"/>
</dbReference>
<keyword evidence="4" id="KW-0804">Transcription</keyword>
<dbReference type="AlphaFoldDB" id="A0A1E7ZBL1"/>
<dbReference type="PRINTS" id="PR00039">
    <property type="entry name" value="HTHLYSR"/>
</dbReference>
<dbReference type="InterPro" id="IPR036388">
    <property type="entry name" value="WH-like_DNA-bd_sf"/>
</dbReference>
<dbReference type="FunFam" id="1.10.10.10:FF:000001">
    <property type="entry name" value="LysR family transcriptional regulator"/>
    <property type="match status" value="1"/>
</dbReference>
<dbReference type="Gene3D" id="1.10.10.10">
    <property type="entry name" value="Winged helix-like DNA-binding domain superfamily/Winged helix DNA-binding domain"/>
    <property type="match status" value="1"/>
</dbReference>
<name>A0A1E7ZBL1_9ALTE</name>
<dbReference type="InterPro" id="IPR005119">
    <property type="entry name" value="LysR_subst-bd"/>
</dbReference>
<accession>A0A1E7ZBL1</accession>
<reference evidence="6 7" key="1">
    <citation type="submission" date="2016-08" db="EMBL/GenBank/DDBJ databases">
        <authorList>
            <person name="Seilhamer J.J."/>
        </authorList>
    </citation>
    <scope>NUCLEOTIDE SEQUENCE [LARGE SCALE GENOMIC DNA]</scope>
    <source>
        <strain evidence="6 7">KCTC 42603</strain>
    </source>
</reference>
<dbReference type="Gene3D" id="3.40.190.290">
    <property type="match status" value="1"/>
</dbReference>
<evidence type="ECO:0000256" key="1">
    <source>
        <dbReference type="ARBA" id="ARBA00009437"/>
    </source>
</evidence>